<protein>
    <submittedName>
        <fullName evidence="2">Hemolysin</fullName>
    </submittedName>
</protein>
<accession>A0A9X6BB13</accession>
<dbReference type="PANTHER" id="PTHR38443">
    <property type="match status" value="1"/>
</dbReference>
<dbReference type="InterPro" id="IPR052785">
    <property type="entry name" value="Enterotoxin_cmpnt"/>
</dbReference>
<dbReference type="GO" id="GO:0016020">
    <property type="term" value="C:membrane"/>
    <property type="evidence" value="ECO:0007669"/>
    <property type="project" value="InterPro"/>
</dbReference>
<name>A0A9X6BB13_BACCE</name>
<gene>
    <name evidence="2" type="ORF">BLX06_15605</name>
</gene>
<feature type="chain" id="PRO_5040740161" evidence="1">
    <location>
        <begin position="25"/>
        <end position="375"/>
    </location>
</feature>
<evidence type="ECO:0000313" key="2">
    <source>
        <dbReference type="EMBL" id="OOR74155.1"/>
    </source>
</evidence>
<dbReference type="PANTHER" id="PTHR38443:SF2">
    <property type="entry name" value="NON-HEMOLYTIC ENTEROTOXIN LYTIC COMPONENT L1"/>
    <property type="match status" value="1"/>
</dbReference>
<reference evidence="2 3" key="1">
    <citation type="submission" date="2017-01" db="EMBL/GenBank/DDBJ databases">
        <title>Bacillus cereus isolates.</title>
        <authorList>
            <person name="Beno S.M."/>
        </authorList>
    </citation>
    <scope>NUCLEOTIDE SEQUENCE [LARGE SCALE GENOMIC DNA]</scope>
    <source>
        <strain evidence="2 3">FSL K6-1030</strain>
    </source>
</reference>
<dbReference type="Pfam" id="PF05791">
    <property type="entry name" value="Bacillus_HBL"/>
    <property type="match status" value="1"/>
</dbReference>
<dbReference type="EMBL" id="MUAU01000046">
    <property type="protein sequence ID" value="OOR74155.1"/>
    <property type="molecule type" value="Genomic_DNA"/>
</dbReference>
<organism evidence="2 3">
    <name type="scientific">Bacillus cereus</name>
    <dbReference type="NCBI Taxonomy" id="1396"/>
    <lineage>
        <taxon>Bacteria</taxon>
        <taxon>Bacillati</taxon>
        <taxon>Bacillota</taxon>
        <taxon>Bacilli</taxon>
        <taxon>Bacillales</taxon>
        <taxon>Bacillaceae</taxon>
        <taxon>Bacillus</taxon>
        <taxon>Bacillus cereus group</taxon>
    </lineage>
</organism>
<evidence type="ECO:0000313" key="3">
    <source>
        <dbReference type="Proteomes" id="UP000190641"/>
    </source>
</evidence>
<dbReference type="SUPFAM" id="SSF58100">
    <property type="entry name" value="Bacterial hemolysins"/>
    <property type="match status" value="1"/>
</dbReference>
<comment type="caution">
    <text evidence="2">The sequence shown here is derived from an EMBL/GenBank/DDBJ whole genome shotgun (WGS) entry which is preliminary data.</text>
</comment>
<dbReference type="AlphaFoldDB" id="A0A9X6BB13"/>
<dbReference type="Proteomes" id="UP000190641">
    <property type="component" value="Unassembled WGS sequence"/>
</dbReference>
<dbReference type="Gene3D" id="1.20.1170.10">
    <property type="match status" value="1"/>
</dbReference>
<dbReference type="InterPro" id="IPR008414">
    <property type="entry name" value="HBL"/>
</dbReference>
<feature type="signal peptide" evidence="1">
    <location>
        <begin position="1"/>
        <end position="24"/>
    </location>
</feature>
<sequence>MLKKIPYKVIALSTLLTFTSTALTPPVMTFAAEMDQSNTGVNDLSANTDKMQQTLEKAGEFAQIMNQYSYMLIRNPDVSFEGIDIKGHSELPSKVVRDQQNARKHATTWDTQVKRQLIDTLTGIIVYDTTFDNYYDTLVQATRTGDKEVLKEGITDLQSDIQKNKQKAVVLIEALEQLRDAMGEDSRAFQTNKETLNSILKNQTTGLDDDEIAMQKVLDQINHFKRVRRDGTIVVAVPTIWTWIAGGIMLGVAQSELNKLEPLLLQLNQTIDYKKTLNRVVGVAANSVTKMHIEIDNAIAAVTYMKTQWDDLDAQYVGVLESIEAADKKVNADKFTFLIPTLNTAKENWKTLKTDATTLKEGLKDLKIEEDSTQN</sequence>
<evidence type="ECO:0000256" key="1">
    <source>
        <dbReference type="SAM" id="SignalP"/>
    </source>
</evidence>
<dbReference type="CDD" id="cd22653">
    <property type="entry name" value="ClyA_HblB-like"/>
    <property type="match status" value="1"/>
</dbReference>
<keyword evidence="1" id="KW-0732">Signal</keyword>
<proteinExistence type="predicted"/>
<dbReference type="RefSeq" id="WP_078186824.1">
    <property type="nucleotide sequence ID" value="NZ_MUAU01000046.1"/>
</dbReference>